<evidence type="ECO:0000259" key="8">
    <source>
        <dbReference type="Pfam" id="PF25954"/>
    </source>
</evidence>
<dbReference type="Gene3D" id="2.40.50.100">
    <property type="match status" value="1"/>
</dbReference>
<reference evidence="11 12" key="1">
    <citation type="submission" date="2020-12" db="EMBL/GenBank/DDBJ databases">
        <title>FDA dAtabase for Regulatory Grade micrObial Sequences (FDA-ARGOS): Supporting development and validation of Infectious Disease Dx tests.</title>
        <authorList>
            <person name="Sproer C."/>
            <person name="Gronow S."/>
            <person name="Severitt S."/>
            <person name="Schroder I."/>
            <person name="Tallon L."/>
            <person name="Sadzewicz L."/>
            <person name="Zhao X."/>
            <person name="Boylan J."/>
            <person name="Ott S."/>
            <person name="Bowen H."/>
            <person name="Vavikolanu K."/>
            <person name="Mehta A."/>
            <person name="Aluvathingal J."/>
            <person name="Nadendla S."/>
            <person name="Lowell S."/>
            <person name="Myers T."/>
            <person name="Yan Y."/>
            <person name="Sichtig H."/>
        </authorList>
    </citation>
    <scope>NUCLEOTIDE SEQUENCE [LARGE SCALE GENOMIC DNA]</scope>
    <source>
        <strain evidence="11 12">FDAARGOS_909</strain>
    </source>
</reference>
<dbReference type="Pfam" id="PF25954">
    <property type="entry name" value="Beta-barrel_RND_2"/>
    <property type="match status" value="1"/>
</dbReference>
<dbReference type="Gene3D" id="2.40.420.20">
    <property type="match status" value="1"/>
</dbReference>
<protein>
    <submittedName>
        <fullName evidence="11">Efflux RND transporter periplasmic adaptor subunit</fullName>
    </submittedName>
</protein>
<dbReference type="NCBIfam" id="TIGR01730">
    <property type="entry name" value="RND_mfp"/>
    <property type="match status" value="1"/>
</dbReference>
<comment type="similarity">
    <text evidence="1">Belongs to the membrane fusion protein (MFP) (TC 8.A.1) family.</text>
</comment>
<dbReference type="GO" id="GO:0016020">
    <property type="term" value="C:membrane"/>
    <property type="evidence" value="ECO:0007669"/>
    <property type="project" value="InterPro"/>
</dbReference>
<dbReference type="Proteomes" id="UP000594778">
    <property type="component" value="Chromosome"/>
</dbReference>
<evidence type="ECO:0000259" key="10">
    <source>
        <dbReference type="Pfam" id="PF25975"/>
    </source>
</evidence>
<proteinExistence type="inferred from homology"/>
<feature type="domain" description="CzcB-like barrel-sandwich hybrid" evidence="9">
    <location>
        <begin position="122"/>
        <end position="265"/>
    </location>
</feature>
<dbReference type="Pfam" id="PF25975">
    <property type="entry name" value="CzcB_C"/>
    <property type="match status" value="1"/>
</dbReference>
<evidence type="ECO:0000256" key="1">
    <source>
        <dbReference type="ARBA" id="ARBA00009477"/>
    </source>
</evidence>
<evidence type="ECO:0000256" key="4">
    <source>
        <dbReference type="ARBA" id="ARBA00023285"/>
    </source>
</evidence>
<evidence type="ECO:0000256" key="7">
    <source>
        <dbReference type="SAM" id="MobiDB-lite"/>
    </source>
</evidence>
<dbReference type="GO" id="GO:0015679">
    <property type="term" value="P:plasma membrane copper ion transport"/>
    <property type="evidence" value="ECO:0007669"/>
    <property type="project" value="TreeGrafter"/>
</dbReference>
<dbReference type="FunFam" id="2.40.420.20:FF:000006">
    <property type="entry name" value="RND family efflux transporter MFP subunit"/>
    <property type="match status" value="1"/>
</dbReference>
<dbReference type="GO" id="GO:0046914">
    <property type="term" value="F:transition metal ion binding"/>
    <property type="evidence" value="ECO:0007669"/>
    <property type="project" value="TreeGrafter"/>
</dbReference>
<dbReference type="InterPro" id="IPR006143">
    <property type="entry name" value="RND_pump_MFP"/>
</dbReference>
<dbReference type="AlphaFoldDB" id="A0A7T2W2C6"/>
<evidence type="ECO:0000313" key="11">
    <source>
        <dbReference type="EMBL" id="QPS11218.1"/>
    </source>
</evidence>
<dbReference type="GO" id="GO:0022857">
    <property type="term" value="F:transmembrane transporter activity"/>
    <property type="evidence" value="ECO:0007669"/>
    <property type="project" value="InterPro"/>
</dbReference>
<dbReference type="InterPro" id="IPR058649">
    <property type="entry name" value="CzcB_C"/>
</dbReference>
<dbReference type="InterPro" id="IPR051909">
    <property type="entry name" value="MFP_Cation_Efflux"/>
</dbReference>
<dbReference type="GO" id="GO:0046686">
    <property type="term" value="P:response to cadmium ion"/>
    <property type="evidence" value="ECO:0007669"/>
    <property type="project" value="UniProtKB-KW"/>
</dbReference>
<keyword evidence="4" id="KW-0170">Cobalt</keyword>
<keyword evidence="5" id="KW-0105">Cadmium resistance</keyword>
<dbReference type="InterPro" id="IPR058792">
    <property type="entry name" value="Beta-barrel_RND_2"/>
</dbReference>
<feature type="domain" description="CusB-like beta-barrel" evidence="8">
    <location>
        <begin position="268"/>
        <end position="344"/>
    </location>
</feature>
<feature type="region of interest" description="Disordered" evidence="7">
    <location>
        <begin position="1"/>
        <end position="26"/>
    </location>
</feature>
<dbReference type="FunFam" id="2.40.30.170:FF:000010">
    <property type="entry name" value="Efflux RND transporter periplasmic adaptor subunit"/>
    <property type="match status" value="1"/>
</dbReference>
<dbReference type="PANTHER" id="PTHR30097:SF15">
    <property type="entry name" value="CATION EFFLUX SYSTEM PROTEIN CUSB"/>
    <property type="match status" value="1"/>
</dbReference>
<keyword evidence="3" id="KW-0862">Zinc</keyword>
<dbReference type="PANTHER" id="PTHR30097">
    <property type="entry name" value="CATION EFFLUX SYSTEM PROTEIN CUSB"/>
    <property type="match status" value="1"/>
</dbReference>
<evidence type="ECO:0000256" key="6">
    <source>
        <dbReference type="ARBA" id="ARBA00058766"/>
    </source>
</evidence>
<dbReference type="Gene3D" id="1.10.287.470">
    <property type="entry name" value="Helix hairpin bin"/>
    <property type="match status" value="1"/>
</dbReference>
<dbReference type="EMBL" id="CP065668">
    <property type="protein sequence ID" value="QPS11218.1"/>
    <property type="molecule type" value="Genomic_DNA"/>
</dbReference>
<keyword evidence="2" id="KW-0813">Transport</keyword>
<evidence type="ECO:0000259" key="9">
    <source>
        <dbReference type="Pfam" id="PF25973"/>
    </source>
</evidence>
<organism evidence="11 12">
    <name type="scientific">Delftia acidovorans</name>
    <name type="common">Pseudomonas acidovorans</name>
    <name type="synonym">Comamonas acidovorans</name>
    <dbReference type="NCBI Taxonomy" id="80866"/>
    <lineage>
        <taxon>Bacteria</taxon>
        <taxon>Pseudomonadati</taxon>
        <taxon>Pseudomonadota</taxon>
        <taxon>Betaproteobacteria</taxon>
        <taxon>Burkholderiales</taxon>
        <taxon>Comamonadaceae</taxon>
        <taxon>Delftia</taxon>
    </lineage>
</organism>
<dbReference type="SUPFAM" id="SSF111369">
    <property type="entry name" value="HlyD-like secretion proteins"/>
    <property type="match status" value="1"/>
</dbReference>
<gene>
    <name evidence="11" type="ORF">I6G66_14975</name>
</gene>
<evidence type="ECO:0000256" key="2">
    <source>
        <dbReference type="ARBA" id="ARBA00022448"/>
    </source>
</evidence>
<name>A0A7T2W2C6_DELAC</name>
<evidence type="ECO:0000313" key="12">
    <source>
        <dbReference type="Proteomes" id="UP000594778"/>
    </source>
</evidence>
<dbReference type="GO" id="GO:0060003">
    <property type="term" value="P:copper ion export"/>
    <property type="evidence" value="ECO:0007669"/>
    <property type="project" value="TreeGrafter"/>
</dbReference>
<dbReference type="Gene3D" id="2.40.30.170">
    <property type="match status" value="1"/>
</dbReference>
<evidence type="ECO:0000256" key="5">
    <source>
        <dbReference type="ARBA" id="ARBA00043263"/>
    </source>
</evidence>
<accession>A0A7T2W2C6</accession>
<comment type="function">
    <text evidence="6">CzcA and CzcB together would act in zinc efflux nearly as effectively as the complete czc efflux system (CzcABC). The CzcB protein is thought to funnel zinc cations to the CzcA transport protein.</text>
</comment>
<dbReference type="GO" id="GO:0030288">
    <property type="term" value="C:outer membrane-bounded periplasmic space"/>
    <property type="evidence" value="ECO:0007669"/>
    <property type="project" value="TreeGrafter"/>
</dbReference>
<dbReference type="InterPro" id="IPR058647">
    <property type="entry name" value="BSH_CzcB-like"/>
</dbReference>
<evidence type="ECO:0000256" key="3">
    <source>
        <dbReference type="ARBA" id="ARBA00022833"/>
    </source>
</evidence>
<dbReference type="Pfam" id="PF25973">
    <property type="entry name" value="BSH_CzcB"/>
    <property type="match status" value="1"/>
</dbReference>
<sequence length="411" mass="43695">MTRFLASERPGRPHGQPHGRPHDRLHGLHQRHPLLAAAWSVGGLLISVAMAACNGPAETQAAVATPATAAPQPAPVRREGNLIVVPEGSPLRERLQVAEIALQPLQTRLSAPATIEAEPEKLVRITPPVAGRLVRLHHQLGDAVKAGDALITMDSSEISSVRAEHAKSQAALLHARQEFDRQKLLFDAEIAARKDYEAAQQSLAAAGADARAASDHLSQLGASVQEGSRGSYVVKSPISGRVVEMAGSQGGYWNDVNASVMTVADLRKVWLSASVSERDLAHVDVGQQAHIALAAYPDLQLQGRVQYVGELVDTATRSVKVRVAVDNPEGRLRPGMFARVGFDAPARQAVMVPAAALLQGQVSTRVFVDKGGWRFEPRDVQVGAQQDGQAEILSGLAAGERVVVNGGVLLQ</sequence>
<feature type="domain" description="CzcB-like C-terminal circularly permuted SH3-like" evidence="10">
    <location>
        <begin position="350"/>
        <end position="407"/>
    </location>
</feature>